<dbReference type="Pfam" id="PF00015">
    <property type="entry name" value="MCPsignal"/>
    <property type="match status" value="1"/>
</dbReference>
<evidence type="ECO:0000256" key="2">
    <source>
        <dbReference type="ARBA" id="ARBA00029447"/>
    </source>
</evidence>
<organism evidence="7 8">
    <name type="scientific">Bosea vaviloviae</name>
    <dbReference type="NCBI Taxonomy" id="1526658"/>
    <lineage>
        <taxon>Bacteria</taxon>
        <taxon>Pseudomonadati</taxon>
        <taxon>Pseudomonadota</taxon>
        <taxon>Alphaproteobacteria</taxon>
        <taxon>Hyphomicrobiales</taxon>
        <taxon>Boseaceae</taxon>
        <taxon>Bosea</taxon>
    </lineage>
</organism>
<evidence type="ECO:0000313" key="7">
    <source>
        <dbReference type="EMBL" id="AOO83434.1"/>
    </source>
</evidence>
<evidence type="ECO:0008006" key="9">
    <source>
        <dbReference type="Google" id="ProtNLM"/>
    </source>
</evidence>
<keyword evidence="8" id="KW-1185">Reference proteome</keyword>
<dbReference type="STRING" id="1526658.BHK69_26005"/>
<dbReference type="CDD" id="cd06225">
    <property type="entry name" value="HAMP"/>
    <property type="match status" value="1"/>
</dbReference>
<sequence>MTKATKPARQRTPLRIGIAARIYAALGLLTVLTIVASLVAWFSYDRVNQTVSETVERKMPTVELSLELSQAATQSTALAPRFMDVTTVQQRAKLTGELDTIEARQFDLIRRIATLDAIDMKPIQTGVDELSRQINDINDLTGERLRNAAAMQASLEQLSKARGVFVGVVGAEADEARFNILMGMESVKGLTGDDLNASIQGLIERDFQAFDLARKLEAQVNELIGLLREIAQIDDKAKLSAARDRFTAIVARIRKDLSAIEKIVPNKVRVGAINTVIDVGEGSEGVLSVRQRDLSTQEGITASLRGVGSAAEALRGQVDKLVKSARGEAVASSTSTRTLIEQSKLWLGAVGIGSLLVALALSLLYVRPMIVGRLNRLWAATRAIADGQLETVVQTKGNDEIADISKSVLLFRDNAVALRAAEAAKIEDEAKAQQQRREMMAELGAAFGEVVAAAAAGDFNPRVAATFADAELNALADSVNALLETVQAGLSETCDVLAELSVGHLSTRVEGRYQGAFAELKNGTNSLAEEFESTLARLSNTVAAVRSATSEILDGVTDLAERTSEESNAVSMATNQLTAFAGTVKKTAAEAAQATGMAEGAESQAQQGEKVVASALEAMHRIRSSSNKISEVIAMIDEIAFQTNLLALNAAVEAARAGDSGRGFAVVATEVRSLAKRSADASNDVKKLVEAAHGDVKVGVGLVEETSAMFEAIVASVNDLTGLMNGISQTARSQATDVSAINNEIDGIGTMAHQNAALVEETNAALALTDEQTRALTEHIGRFKFREGHIADHGEDPRIAEAA</sequence>
<dbReference type="Pfam" id="PF18947">
    <property type="entry name" value="HAMP_2"/>
    <property type="match status" value="1"/>
</dbReference>
<evidence type="ECO:0000256" key="4">
    <source>
        <dbReference type="SAM" id="Phobius"/>
    </source>
</evidence>
<evidence type="ECO:0000256" key="1">
    <source>
        <dbReference type="ARBA" id="ARBA00022500"/>
    </source>
</evidence>
<keyword evidence="4" id="KW-1133">Transmembrane helix</keyword>
<dbReference type="SMART" id="SM00304">
    <property type="entry name" value="HAMP"/>
    <property type="match status" value="2"/>
</dbReference>
<dbReference type="PROSITE" id="PS50885">
    <property type="entry name" value="HAMP"/>
    <property type="match status" value="2"/>
</dbReference>
<feature type="transmembrane region" description="Helical" evidence="4">
    <location>
        <begin position="345"/>
        <end position="366"/>
    </location>
</feature>
<dbReference type="GO" id="GO:0007165">
    <property type="term" value="P:signal transduction"/>
    <property type="evidence" value="ECO:0007669"/>
    <property type="project" value="UniProtKB-KW"/>
</dbReference>
<dbReference type="RefSeq" id="WP_069692634.1">
    <property type="nucleotide sequence ID" value="NZ_CP017147.1"/>
</dbReference>
<keyword evidence="4" id="KW-0812">Transmembrane</keyword>
<dbReference type="Gene3D" id="6.10.340.10">
    <property type="match status" value="1"/>
</dbReference>
<keyword evidence="4" id="KW-0472">Membrane</keyword>
<proteinExistence type="inferred from homology"/>
<dbReference type="EMBL" id="CP017147">
    <property type="protein sequence ID" value="AOO83434.1"/>
    <property type="molecule type" value="Genomic_DNA"/>
</dbReference>
<dbReference type="KEGG" id="bvv:BHK69_26005"/>
<dbReference type="SUPFAM" id="SSF58104">
    <property type="entry name" value="Methyl-accepting chemotaxis protein (MCP) signaling domain"/>
    <property type="match status" value="1"/>
</dbReference>
<comment type="similarity">
    <text evidence="2">Belongs to the methyl-accepting chemotaxis (MCP) protein family.</text>
</comment>
<dbReference type="PROSITE" id="PS50111">
    <property type="entry name" value="CHEMOTAXIS_TRANSDUC_2"/>
    <property type="match status" value="1"/>
</dbReference>
<protein>
    <recommendedName>
        <fullName evidence="9">Chemotaxis protein</fullName>
    </recommendedName>
</protein>
<dbReference type="Gene3D" id="1.10.287.950">
    <property type="entry name" value="Methyl-accepting chemotaxis protein"/>
    <property type="match status" value="1"/>
</dbReference>
<dbReference type="PANTHER" id="PTHR43531:SF11">
    <property type="entry name" value="METHYL-ACCEPTING CHEMOTAXIS PROTEIN 3"/>
    <property type="match status" value="1"/>
</dbReference>
<dbReference type="OrthoDB" id="8320983at2"/>
<dbReference type="InterPro" id="IPR004089">
    <property type="entry name" value="MCPsignal_dom"/>
</dbReference>
<feature type="transmembrane region" description="Helical" evidence="4">
    <location>
        <begin position="21"/>
        <end position="44"/>
    </location>
</feature>
<dbReference type="Proteomes" id="UP000094969">
    <property type="component" value="Chromosome"/>
</dbReference>
<evidence type="ECO:0000256" key="3">
    <source>
        <dbReference type="PROSITE-ProRule" id="PRU00284"/>
    </source>
</evidence>
<dbReference type="InterPro" id="IPR051310">
    <property type="entry name" value="MCP_chemotaxis"/>
</dbReference>
<dbReference type="SMART" id="SM00283">
    <property type="entry name" value="MA"/>
    <property type="match status" value="1"/>
</dbReference>
<feature type="domain" description="Methyl-accepting transducer" evidence="5">
    <location>
        <begin position="541"/>
        <end position="770"/>
    </location>
</feature>
<keyword evidence="3" id="KW-0807">Transducer</keyword>
<evidence type="ECO:0000259" key="6">
    <source>
        <dbReference type="PROSITE" id="PS50885"/>
    </source>
</evidence>
<keyword evidence="1" id="KW-0145">Chemotaxis</keyword>
<accession>A0A1D7U7V8</accession>
<name>A0A1D7U7V8_9HYPH</name>
<gene>
    <name evidence="7" type="ORF">BHK69_26005</name>
</gene>
<dbReference type="GO" id="GO:0016020">
    <property type="term" value="C:membrane"/>
    <property type="evidence" value="ECO:0007669"/>
    <property type="project" value="InterPro"/>
</dbReference>
<evidence type="ECO:0000313" key="8">
    <source>
        <dbReference type="Proteomes" id="UP000094969"/>
    </source>
</evidence>
<dbReference type="GO" id="GO:0006935">
    <property type="term" value="P:chemotaxis"/>
    <property type="evidence" value="ECO:0007669"/>
    <property type="project" value="UniProtKB-KW"/>
</dbReference>
<dbReference type="Pfam" id="PF00672">
    <property type="entry name" value="HAMP"/>
    <property type="match status" value="1"/>
</dbReference>
<feature type="domain" description="HAMP" evidence="6">
    <location>
        <begin position="449"/>
        <end position="491"/>
    </location>
</feature>
<reference evidence="7 8" key="1">
    <citation type="journal article" date="2015" name="Antonie Van Leeuwenhoek">
        <title>Bosea vaviloviae sp. nov., a new species of slow-growing rhizobia isolated from nodules of the relict species Vavilovia formosa (Stev.) Fed.</title>
        <authorList>
            <person name="Safronova V.I."/>
            <person name="Kuznetsova I.G."/>
            <person name="Sazanova A.L."/>
            <person name="Kimeklis A.K."/>
            <person name="Belimov A.A."/>
            <person name="Andronov E.E."/>
            <person name="Pinaev A.G."/>
            <person name="Chizhevskaya E.P."/>
            <person name="Pukhaev A.R."/>
            <person name="Popov K.P."/>
            <person name="Willems A."/>
            <person name="Tikhonovich I.A."/>
        </authorList>
    </citation>
    <scope>NUCLEOTIDE SEQUENCE [LARGE SCALE GENOMIC DNA]</scope>
    <source>
        <strain evidence="7 8">Vaf18</strain>
    </source>
</reference>
<dbReference type="AlphaFoldDB" id="A0A1D7U7V8"/>
<feature type="domain" description="HAMP" evidence="6">
    <location>
        <begin position="370"/>
        <end position="420"/>
    </location>
</feature>
<dbReference type="PANTHER" id="PTHR43531">
    <property type="entry name" value="PROTEIN ICFG"/>
    <property type="match status" value="1"/>
</dbReference>
<dbReference type="InterPro" id="IPR038188">
    <property type="entry name" value="TorS_sensor_sf"/>
</dbReference>
<dbReference type="Gene3D" id="1.20.58.920">
    <property type="match status" value="1"/>
</dbReference>
<evidence type="ECO:0000259" key="5">
    <source>
        <dbReference type="PROSITE" id="PS50111"/>
    </source>
</evidence>
<dbReference type="InterPro" id="IPR003660">
    <property type="entry name" value="HAMP_dom"/>
</dbReference>